<dbReference type="Pfam" id="PF07676">
    <property type="entry name" value="PD40"/>
    <property type="match status" value="1"/>
</dbReference>
<evidence type="ECO:0000259" key="7">
    <source>
        <dbReference type="PROSITE" id="PS51123"/>
    </source>
</evidence>
<dbReference type="Pfam" id="PF00691">
    <property type="entry name" value="OmpA"/>
    <property type="match status" value="1"/>
</dbReference>
<dbReference type="InterPro" id="IPR036737">
    <property type="entry name" value="OmpA-like_sf"/>
</dbReference>
<dbReference type="SUPFAM" id="SSF103088">
    <property type="entry name" value="OmpA-like"/>
    <property type="match status" value="1"/>
</dbReference>
<evidence type="ECO:0000256" key="1">
    <source>
        <dbReference type="ARBA" id="ARBA00004442"/>
    </source>
</evidence>
<keyword evidence="3" id="KW-0998">Cell outer membrane</keyword>
<dbReference type="Gene3D" id="2.60.120.560">
    <property type="entry name" value="Exo-inulinase, domain 1"/>
    <property type="match status" value="1"/>
</dbReference>
<proteinExistence type="predicted"/>
<dbReference type="InterPro" id="IPR011659">
    <property type="entry name" value="WD40"/>
</dbReference>
<dbReference type="Proteomes" id="UP001302349">
    <property type="component" value="Chromosome"/>
</dbReference>
<feature type="chain" id="PRO_5045308689" evidence="6">
    <location>
        <begin position="24"/>
        <end position="701"/>
    </location>
</feature>
<dbReference type="InterPro" id="IPR006664">
    <property type="entry name" value="OMP_bac"/>
</dbReference>
<dbReference type="SUPFAM" id="SSF82171">
    <property type="entry name" value="DPP6 N-terminal domain-like"/>
    <property type="match status" value="1"/>
</dbReference>
<dbReference type="PANTHER" id="PTHR30329:SF21">
    <property type="entry name" value="LIPOPROTEIN YIAD-RELATED"/>
    <property type="match status" value="1"/>
</dbReference>
<feature type="signal peptide" evidence="6">
    <location>
        <begin position="1"/>
        <end position="23"/>
    </location>
</feature>
<evidence type="ECO:0000256" key="3">
    <source>
        <dbReference type="ARBA" id="ARBA00023237"/>
    </source>
</evidence>
<name>A0ABZ0IMZ6_9BACT</name>
<dbReference type="EMBL" id="CP136051">
    <property type="protein sequence ID" value="WOK06394.1"/>
    <property type="molecule type" value="Genomic_DNA"/>
</dbReference>
<dbReference type="RefSeq" id="WP_317489118.1">
    <property type="nucleotide sequence ID" value="NZ_CP136051.1"/>
</dbReference>
<dbReference type="PANTHER" id="PTHR30329">
    <property type="entry name" value="STATOR ELEMENT OF FLAGELLAR MOTOR COMPLEX"/>
    <property type="match status" value="1"/>
</dbReference>
<dbReference type="CDD" id="cd07185">
    <property type="entry name" value="OmpA_C-like"/>
    <property type="match status" value="1"/>
</dbReference>
<dbReference type="Gene3D" id="3.30.1330.60">
    <property type="entry name" value="OmpA-like domain"/>
    <property type="match status" value="1"/>
</dbReference>
<keyword evidence="6" id="KW-0732">Signal</keyword>
<organism evidence="8 9">
    <name type="scientific">Imperialibacter roseus</name>
    <dbReference type="NCBI Taxonomy" id="1324217"/>
    <lineage>
        <taxon>Bacteria</taxon>
        <taxon>Pseudomonadati</taxon>
        <taxon>Bacteroidota</taxon>
        <taxon>Cytophagia</taxon>
        <taxon>Cytophagales</taxon>
        <taxon>Flammeovirgaceae</taxon>
        <taxon>Imperialibacter</taxon>
    </lineage>
</organism>
<protein>
    <submittedName>
        <fullName evidence="8">OmpA family protein</fullName>
    </submittedName>
</protein>
<dbReference type="InterPro" id="IPR006665">
    <property type="entry name" value="OmpA-like"/>
</dbReference>
<dbReference type="PRINTS" id="PR01021">
    <property type="entry name" value="OMPADOMAIN"/>
</dbReference>
<dbReference type="InterPro" id="IPR050330">
    <property type="entry name" value="Bact_OuterMem_StrucFunc"/>
</dbReference>
<sequence>MNRHRILVIGLFSLLCYCHGVKAQETPALHEVFEDNRNGWSLFERPYAKSMIAKGAMYMDVADGDIGFFNQKHFQLDPSKDFKLETVVEVKNFRNGSFGLVWGADEYSNYQAMDISQNGFFHIYTFKKKKVTPILRPDFLPTPLEEGKKQTIVVRKTGNEIFFEFNGQSLAQAKFTPFQGTYLGFHLRGQVSVKVYEFNVYQETPEIRQAESSIANTVKENLGSKINSQYSEKGVVISADGATLYVARGEHPKNFGSLKKDDIWFSEKDSVGEWAELQNIGAPLNNSGNNFVISAAPDGNNLLVANTYLPDGRNLGGGVSLTKRSPTGWSIPENLLINDYYNNADFVDYCLSPNQNVLVMALERNDTKGDMDLYCSFLKSDNTWSAPAHMGQEVNSFAMDFSPFIAADNETLYFSSYGHPGYGSADIFVSRRLDDTWTKWTEPENLGPDINTNTWEANYTLDARGEYAYLASVQHSMGNSDIFRIPLPASARPKPVVLVSGIVLDASTGQPIEAQIKYFSLEDVGKELGQASSHPVTGRYTIILPAGGIYGFNAEREGYIPESANLNASEINMYAELQQNLLLAPINVGASVRLNNIFFNTNEAVLQKESFAELDRIIKLLQAHPKMEIEIAGHTDNTGTADYNLKLSQERSQAVIDYLQTKGLSGRATAKGYGDTKPKTDNETDEGRSLNRRVEIVIRKM</sequence>
<evidence type="ECO:0000313" key="9">
    <source>
        <dbReference type="Proteomes" id="UP001302349"/>
    </source>
</evidence>
<evidence type="ECO:0000256" key="6">
    <source>
        <dbReference type="SAM" id="SignalP"/>
    </source>
</evidence>
<evidence type="ECO:0000256" key="4">
    <source>
        <dbReference type="PROSITE-ProRule" id="PRU00473"/>
    </source>
</evidence>
<evidence type="ECO:0000256" key="2">
    <source>
        <dbReference type="ARBA" id="ARBA00023136"/>
    </source>
</evidence>
<keyword evidence="9" id="KW-1185">Reference proteome</keyword>
<evidence type="ECO:0000313" key="8">
    <source>
        <dbReference type="EMBL" id="WOK06394.1"/>
    </source>
</evidence>
<accession>A0ABZ0IMZ6</accession>
<feature type="compositionally biased region" description="Basic and acidic residues" evidence="5">
    <location>
        <begin position="674"/>
        <end position="689"/>
    </location>
</feature>
<dbReference type="PROSITE" id="PS51123">
    <property type="entry name" value="OMPA_2"/>
    <property type="match status" value="1"/>
</dbReference>
<reference evidence="8 9" key="1">
    <citation type="journal article" date="2023" name="Microbiol. Resour. Announc.">
        <title>Complete Genome Sequence of Imperialibacter roseus strain P4T.</title>
        <authorList>
            <person name="Tizabi D.R."/>
            <person name="Bachvaroff T."/>
            <person name="Hill R.T."/>
        </authorList>
    </citation>
    <scope>NUCLEOTIDE SEQUENCE [LARGE SCALE GENOMIC DNA]</scope>
    <source>
        <strain evidence="8 9">P4T</strain>
    </source>
</reference>
<comment type="subcellular location">
    <subcellularLocation>
        <location evidence="1">Cell outer membrane</location>
    </subcellularLocation>
</comment>
<dbReference type="Gene3D" id="2.60.40.1120">
    <property type="entry name" value="Carboxypeptidase-like, regulatory domain"/>
    <property type="match status" value="1"/>
</dbReference>
<keyword evidence="2 4" id="KW-0472">Membrane</keyword>
<feature type="region of interest" description="Disordered" evidence="5">
    <location>
        <begin position="667"/>
        <end position="689"/>
    </location>
</feature>
<gene>
    <name evidence="8" type="ORF">RT717_25290</name>
</gene>
<evidence type="ECO:0000256" key="5">
    <source>
        <dbReference type="SAM" id="MobiDB-lite"/>
    </source>
</evidence>
<feature type="domain" description="OmpA-like" evidence="7">
    <location>
        <begin position="588"/>
        <end position="701"/>
    </location>
</feature>